<reference evidence="6" key="1">
    <citation type="journal article" date="2019" name="Int. J. Syst. Evol. Microbiol.">
        <title>The Global Catalogue of Microorganisms (GCM) 10K type strain sequencing project: providing services to taxonomists for standard genome sequencing and annotation.</title>
        <authorList>
            <consortium name="The Broad Institute Genomics Platform"/>
            <consortium name="The Broad Institute Genome Sequencing Center for Infectious Disease"/>
            <person name="Wu L."/>
            <person name="Ma J."/>
        </authorList>
    </citation>
    <scope>NUCLEOTIDE SEQUENCE [LARGE SCALE GENOMIC DNA]</scope>
    <source>
        <strain evidence="6">JCM 17983</strain>
    </source>
</reference>
<dbReference type="EMBL" id="BAABHQ010000004">
    <property type="protein sequence ID" value="GAA4871386.1"/>
    <property type="molecule type" value="Genomic_DNA"/>
</dbReference>
<dbReference type="Gene3D" id="3.50.50.60">
    <property type="entry name" value="FAD/NAD(P)-binding domain"/>
    <property type="match status" value="2"/>
</dbReference>
<evidence type="ECO:0000313" key="6">
    <source>
        <dbReference type="Proteomes" id="UP001500457"/>
    </source>
</evidence>
<name>A0ABP9E7B9_9PSEU</name>
<feature type="domain" description="FAD/NAD(P)-binding" evidence="4">
    <location>
        <begin position="5"/>
        <end position="232"/>
    </location>
</feature>
<evidence type="ECO:0000313" key="5">
    <source>
        <dbReference type="EMBL" id="GAA4871386.1"/>
    </source>
</evidence>
<proteinExistence type="predicted"/>
<dbReference type="PANTHER" id="PTHR48105">
    <property type="entry name" value="THIOREDOXIN REDUCTASE 1-RELATED-RELATED"/>
    <property type="match status" value="1"/>
</dbReference>
<protein>
    <submittedName>
        <fullName evidence="5">Thioredoxin-disulfide reductase</fullName>
    </submittedName>
</protein>
<dbReference type="PRINTS" id="PR00368">
    <property type="entry name" value="FADPNR"/>
</dbReference>
<keyword evidence="6" id="KW-1185">Reference proteome</keyword>
<dbReference type="RefSeq" id="WP_274233871.1">
    <property type="nucleotide sequence ID" value="NZ_BAABHQ010000004.1"/>
</dbReference>
<dbReference type="SUPFAM" id="SSF51905">
    <property type="entry name" value="FAD/NAD(P)-binding domain"/>
    <property type="match status" value="1"/>
</dbReference>
<dbReference type="PRINTS" id="PR00469">
    <property type="entry name" value="PNDRDTASEII"/>
</dbReference>
<comment type="caution">
    <text evidence="5">The sequence shown here is derived from an EMBL/GenBank/DDBJ whole genome shotgun (WGS) entry which is preliminary data.</text>
</comment>
<keyword evidence="1" id="KW-0285">Flavoprotein</keyword>
<evidence type="ECO:0000259" key="4">
    <source>
        <dbReference type="Pfam" id="PF07992"/>
    </source>
</evidence>
<dbReference type="Proteomes" id="UP001500457">
    <property type="component" value="Unassembled WGS sequence"/>
</dbReference>
<accession>A0ABP9E7B9</accession>
<evidence type="ECO:0000256" key="2">
    <source>
        <dbReference type="ARBA" id="ARBA00023002"/>
    </source>
</evidence>
<dbReference type="InterPro" id="IPR036188">
    <property type="entry name" value="FAD/NAD-bd_sf"/>
</dbReference>
<evidence type="ECO:0000256" key="1">
    <source>
        <dbReference type="ARBA" id="ARBA00022630"/>
    </source>
</evidence>
<dbReference type="InterPro" id="IPR050097">
    <property type="entry name" value="Ferredoxin-NADP_redctase_2"/>
</dbReference>
<organism evidence="5 6">
    <name type="scientific">Actinomycetospora straminea</name>
    <dbReference type="NCBI Taxonomy" id="663607"/>
    <lineage>
        <taxon>Bacteria</taxon>
        <taxon>Bacillati</taxon>
        <taxon>Actinomycetota</taxon>
        <taxon>Actinomycetes</taxon>
        <taxon>Pseudonocardiales</taxon>
        <taxon>Pseudonocardiaceae</taxon>
        <taxon>Actinomycetospora</taxon>
    </lineage>
</organism>
<sequence>MTEWDVVVVGAGIAGLTAARACADRGLAVVAHDALAPGGQLINLGALADWPGAPTTGPDLMGALLTDVVDRGVEIAYGEVTGLRADPLTVDGAEGPVTARAVVVATGRTPGRLDVPDADAWEGRGLSHCATCDGPLHAGREVVVVGDDGWTAQEALELAGIAKRVTLVSTAPSWSASMGRRLAGAVEVRSAAVAALEGDGTLGAVRLDDGEVLEASGVFVYTHADPRRELLDGLPADAPVWSAGDVTGADRYLLTAAADGLRAGRAVVAHLEEA</sequence>
<keyword evidence="2" id="KW-0560">Oxidoreductase</keyword>
<evidence type="ECO:0000256" key="3">
    <source>
        <dbReference type="ARBA" id="ARBA00048132"/>
    </source>
</evidence>
<gene>
    <name evidence="5" type="primary">trxB_2</name>
    <name evidence="5" type="ORF">GCM10023203_21040</name>
</gene>
<dbReference type="InterPro" id="IPR023753">
    <property type="entry name" value="FAD/NAD-binding_dom"/>
</dbReference>
<dbReference type="Pfam" id="PF07992">
    <property type="entry name" value="Pyr_redox_2"/>
    <property type="match status" value="1"/>
</dbReference>
<comment type="catalytic activity">
    <reaction evidence="3">
        <text>[thioredoxin]-dithiol + NADP(+) = [thioredoxin]-disulfide + NADPH + H(+)</text>
        <dbReference type="Rhea" id="RHEA:20345"/>
        <dbReference type="Rhea" id="RHEA-COMP:10698"/>
        <dbReference type="Rhea" id="RHEA-COMP:10700"/>
        <dbReference type="ChEBI" id="CHEBI:15378"/>
        <dbReference type="ChEBI" id="CHEBI:29950"/>
        <dbReference type="ChEBI" id="CHEBI:50058"/>
        <dbReference type="ChEBI" id="CHEBI:57783"/>
        <dbReference type="ChEBI" id="CHEBI:58349"/>
        <dbReference type="EC" id="1.8.1.9"/>
    </reaction>
</comment>